<evidence type="ECO:0000256" key="5">
    <source>
        <dbReference type="ARBA" id="ARBA00022475"/>
    </source>
</evidence>
<feature type="compositionally biased region" description="Low complexity" evidence="10">
    <location>
        <begin position="52"/>
        <end position="80"/>
    </location>
</feature>
<dbReference type="InterPro" id="IPR028263">
    <property type="entry name" value="FliG_N"/>
</dbReference>
<evidence type="ECO:0000256" key="2">
    <source>
        <dbReference type="ARBA" id="ARBA00004413"/>
    </source>
</evidence>
<feature type="domain" description="Flagellar motor switch protein FliG middle" evidence="12">
    <location>
        <begin position="190"/>
        <end position="262"/>
    </location>
</feature>
<keyword evidence="5" id="KW-1003">Cell membrane</keyword>
<evidence type="ECO:0000259" key="12">
    <source>
        <dbReference type="Pfam" id="PF14841"/>
    </source>
</evidence>
<dbReference type="InterPro" id="IPR011002">
    <property type="entry name" value="FliG_a-hlx"/>
</dbReference>
<dbReference type="EMBL" id="ATFF01000006">
    <property type="protein sequence ID" value="EPF30506.1"/>
    <property type="molecule type" value="Genomic_DNA"/>
</dbReference>
<evidence type="ECO:0000256" key="9">
    <source>
        <dbReference type="ARBA" id="ARBA00023143"/>
    </source>
</evidence>
<keyword evidence="9" id="KW-0975">Bacterial flagellum</keyword>
<proteinExistence type="inferred from homology"/>
<dbReference type="InterPro" id="IPR023087">
    <property type="entry name" value="Flg_Motor_Flig_C"/>
</dbReference>
<keyword evidence="8" id="KW-0472">Membrane</keyword>
<keyword evidence="14" id="KW-0966">Cell projection</keyword>
<keyword evidence="14" id="KW-0969">Cilium</keyword>
<dbReference type="GO" id="GO:0005886">
    <property type="term" value="C:plasma membrane"/>
    <property type="evidence" value="ECO:0007669"/>
    <property type="project" value="UniProtKB-SubCell"/>
</dbReference>
<evidence type="ECO:0000256" key="4">
    <source>
        <dbReference type="ARBA" id="ARBA00021870"/>
    </source>
</evidence>
<dbReference type="GO" id="GO:0009425">
    <property type="term" value="C:bacterial-type flagellum basal body"/>
    <property type="evidence" value="ECO:0007669"/>
    <property type="project" value="UniProtKB-SubCell"/>
</dbReference>
<dbReference type="SUPFAM" id="SSF48029">
    <property type="entry name" value="FliG"/>
    <property type="match status" value="2"/>
</dbReference>
<keyword evidence="6" id="KW-0145">Chemotaxis</keyword>
<dbReference type="Gene3D" id="1.10.220.30">
    <property type="match status" value="3"/>
</dbReference>
<evidence type="ECO:0000259" key="11">
    <source>
        <dbReference type="Pfam" id="PF01706"/>
    </source>
</evidence>
<dbReference type="PATRIC" id="fig|1125699.3.peg.837"/>
<dbReference type="OrthoDB" id="355797at2"/>
<evidence type="ECO:0000259" key="13">
    <source>
        <dbReference type="Pfam" id="PF14842"/>
    </source>
</evidence>
<dbReference type="PANTHER" id="PTHR30534">
    <property type="entry name" value="FLAGELLAR MOTOR SWITCH PROTEIN FLIG"/>
    <property type="match status" value="1"/>
</dbReference>
<evidence type="ECO:0000256" key="7">
    <source>
        <dbReference type="ARBA" id="ARBA00022779"/>
    </source>
</evidence>
<dbReference type="Proteomes" id="UP000014541">
    <property type="component" value="Unassembled WGS sequence"/>
</dbReference>
<accession>S3K0U0</accession>
<gene>
    <name evidence="14" type="ORF">HMPREF9194_00823</name>
</gene>
<evidence type="ECO:0000256" key="1">
    <source>
        <dbReference type="ARBA" id="ARBA00004117"/>
    </source>
</evidence>
<dbReference type="AlphaFoldDB" id="S3K0U0"/>
<protein>
    <recommendedName>
        <fullName evidence="4">Flagellar motor switch protein FliG</fullName>
    </recommendedName>
</protein>
<dbReference type="InterPro" id="IPR032779">
    <property type="entry name" value="FliG_M"/>
</dbReference>
<evidence type="ECO:0000313" key="14">
    <source>
        <dbReference type="EMBL" id="EPF30506.1"/>
    </source>
</evidence>
<comment type="caution">
    <text evidence="14">The sequence shown here is derived from an EMBL/GenBank/DDBJ whole genome shotgun (WGS) entry which is preliminary data.</text>
</comment>
<evidence type="ECO:0000256" key="6">
    <source>
        <dbReference type="ARBA" id="ARBA00022500"/>
    </source>
</evidence>
<dbReference type="eggNOG" id="COG1536">
    <property type="taxonomic scope" value="Bacteria"/>
</dbReference>
<dbReference type="GO" id="GO:0006935">
    <property type="term" value="P:chemotaxis"/>
    <property type="evidence" value="ECO:0007669"/>
    <property type="project" value="UniProtKB-KW"/>
</dbReference>
<feature type="region of interest" description="Disordered" evidence="10">
    <location>
        <begin position="43"/>
        <end position="80"/>
    </location>
</feature>
<dbReference type="GO" id="GO:0003774">
    <property type="term" value="F:cytoskeletal motor activity"/>
    <property type="evidence" value="ECO:0007669"/>
    <property type="project" value="InterPro"/>
</dbReference>
<keyword evidence="14" id="KW-0282">Flagellum</keyword>
<feature type="domain" description="Flagellar motor switch protein FliG N-terminal" evidence="13">
    <location>
        <begin position="85"/>
        <end position="180"/>
    </location>
</feature>
<comment type="similarity">
    <text evidence="3">Belongs to the FliG family.</text>
</comment>
<sequence length="407" mass="44861">MNLNDKRIQAYTKTAQGAKDDTVGKVRTHMDELMKRDGLLKSAKPAGGAEKQTQNQAQNQARQNAQSGAASLAGSGSSGADSVYRRVAKFLLLIGVNEAAKILPHLTAEQTEKIIPELASIRSVDPDEASVIFAEFQSLLERSRQSGGVQTARTILEKAFGADKAQAMLEKTVSYPDGTPFDYLQEISAERLSQLLKDESAPVQALVLSRLKPALAAAFIKSLDRERQKDIIGRMAKLSSISSEVVRRVDRAMREKSQTLSTETGTALDGRGVLAEILKKMDPESEKSILSVLDENDAELGADVRKRLFTLDDIIRADDRFIQETLRSMSDGDLALLIAGKPEEFREKILTNVSKDRGDSVLEEEQLKKPIRKRDADEVTDAFFGTLRRAWEQGKLAIKGRDDDVFV</sequence>
<organism evidence="14 15">
    <name type="scientific">Treponema maltophilum ATCC 51939</name>
    <dbReference type="NCBI Taxonomy" id="1125699"/>
    <lineage>
        <taxon>Bacteria</taxon>
        <taxon>Pseudomonadati</taxon>
        <taxon>Spirochaetota</taxon>
        <taxon>Spirochaetia</taxon>
        <taxon>Spirochaetales</taxon>
        <taxon>Treponemataceae</taxon>
        <taxon>Treponema</taxon>
    </lineage>
</organism>
<dbReference type="Pfam" id="PF14841">
    <property type="entry name" value="FliG_M"/>
    <property type="match status" value="1"/>
</dbReference>
<dbReference type="RefSeq" id="WP_016525117.1">
    <property type="nucleotide sequence ID" value="NZ_KE332518.1"/>
</dbReference>
<keyword evidence="15" id="KW-1185">Reference proteome</keyword>
<evidence type="ECO:0000256" key="10">
    <source>
        <dbReference type="SAM" id="MobiDB-lite"/>
    </source>
</evidence>
<evidence type="ECO:0000256" key="3">
    <source>
        <dbReference type="ARBA" id="ARBA00010299"/>
    </source>
</evidence>
<keyword evidence="7" id="KW-0283">Flagellar rotation</keyword>
<comment type="subcellular location">
    <subcellularLocation>
        <location evidence="1">Bacterial flagellum basal body</location>
    </subcellularLocation>
    <subcellularLocation>
        <location evidence="2">Cell membrane</location>
        <topology evidence="2">Peripheral membrane protein</topology>
        <orientation evidence="2">Cytoplasmic side</orientation>
    </subcellularLocation>
</comment>
<name>S3K0U0_TREMA</name>
<evidence type="ECO:0000313" key="15">
    <source>
        <dbReference type="Proteomes" id="UP000014541"/>
    </source>
</evidence>
<dbReference type="GO" id="GO:0071973">
    <property type="term" value="P:bacterial-type flagellum-dependent cell motility"/>
    <property type="evidence" value="ECO:0007669"/>
    <property type="project" value="InterPro"/>
</dbReference>
<dbReference type="PANTHER" id="PTHR30534:SF0">
    <property type="entry name" value="FLAGELLAR MOTOR SWITCH PROTEIN FLIG"/>
    <property type="match status" value="1"/>
</dbReference>
<dbReference type="InterPro" id="IPR000090">
    <property type="entry name" value="Flg_Motor_Flig"/>
</dbReference>
<dbReference type="Pfam" id="PF14842">
    <property type="entry name" value="FliG_N"/>
    <property type="match status" value="1"/>
</dbReference>
<reference evidence="14 15" key="1">
    <citation type="submission" date="2013-04" db="EMBL/GenBank/DDBJ databases">
        <title>The Genome Sequence of Treponema maltophilum ATCC 51939.</title>
        <authorList>
            <consortium name="The Broad Institute Genomics Platform"/>
            <person name="Earl A."/>
            <person name="Ward D."/>
            <person name="Feldgarden M."/>
            <person name="Gevers D."/>
            <person name="Leonetti C."/>
            <person name="Blanton J.M."/>
            <person name="Dewhirst F.E."/>
            <person name="Izard J."/>
            <person name="Walker B."/>
            <person name="Young S."/>
            <person name="Zeng Q."/>
            <person name="Gargeya S."/>
            <person name="Fitzgerald M."/>
            <person name="Haas B."/>
            <person name="Abouelleil A."/>
            <person name="Allen A.W."/>
            <person name="Alvarado L."/>
            <person name="Arachchi H.M."/>
            <person name="Berlin A.M."/>
            <person name="Chapman S.B."/>
            <person name="Gainer-Dewar J."/>
            <person name="Goldberg J."/>
            <person name="Griggs A."/>
            <person name="Gujja S."/>
            <person name="Hansen M."/>
            <person name="Howarth C."/>
            <person name="Imamovic A."/>
            <person name="Ireland A."/>
            <person name="Larimer J."/>
            <person name="McCowan C."/>
            <person name="Murphy C."/>
            <person name="Pearson M."/>
            <person name="Poon T.W."/>
            <person name="Priest M."/>
            <person name="Roberts A."/>
            <person name="Saif S."/>
            <person name="Shea T."/>
            <person name="Sisk P."/>
            <person name="Sykes S."/>
            <person name="Wortman J."/>
            <person name="Nusbaum C."/>
            <person name="Birren B."/>
        </authorList>
    </citation>
    <scope>NUCLEOTIDE SEQUENCE [LARGE SCALE GENOMIC DNA]</scope>
    <source>
        <strain evidence="14 15">ATCC 51939</strain>
    </source>
</reference>
<dbReference type="HOGENOM" id="CLU_047835_1_0_12"/>
<feature type="domain" description="Flagellar motor switch protein FliG C-terminal" evidence="11">
    <location>
        <begin position="293"/>
        <end position="398"/>
    </location>
</feature>
<dbReference type="Pfam" id="PF01706">
    <property type="entry name" value="FliG_C"/>
    <property type="match status" value="1"/>
</dbReference>
<dbReference type="PRINTS" id="PR00954">
    <property type="entry name" value="FLGMOTORFLIG"/>
</dbReference>
<dbReference type="STRING" id="1125699.HMPREF9194_00823"/>
<evidence type="ECO:0000256" key="8">
    <source>
        <dbReference type="ARBA" id="ARBA00023136"/>
    </source>
</evidence>